<keyword evidence="3" id="KW-1185">Reference proteome</keyword>
<evidence type="ECO:0000313" key="3">
    <source>
        <dbReference type="Proteomes" id="UP000011625"/>
    </source>
</evidence>
<comment type="caution">
    <text evidence="2">The sequence shown here is derived from an EMBL/GenBank/DDBJ whole genome shotgun (WGS) entry which is preliminary data.</text>
</comment>
<feature type="region of interest" description="Disordered" evidence="1">
    <location>
        <begin position="1"/>
        <end position="34"/>
    </location>
</feature>
<sequence>MSDPARSDEPAEASTTNTATANGVDSHDQNDDHDCKDHLEYVEFEWVDPTYDDILVCEICDSEYRVVFTRAFLLDGEDYSLVEEYTDSIEQELRRLRNNQDDDTDEDEEDAE</sequence>
<feature type="region of interest" description="Disordered" evidence="1">
    <location>
        <begin position="93"/>
        <end position="112"/>
    </location>
</feature>
<dbReference type="Proteomes" id="UP000011625">
    <property type="component" value="Unassembled WGS sequence"/>
</dbReference>
<organism evidence="2 3">
    <name type="scientific">Halococcus salifodinae DSM 8989</name>
    <dbReference type="NCBI Taxonomy" id="1227456"/>
    <lineage>
        <taxon>Archaea</taxon>
        <taxon>Methanobacteriati</taxon>
        <taxon>Methanobacteriota</taxon>
        <taxon>Stenosarchaea group</taxon>
        <taxon>Halobacteria</taxon>
        <taxon>Halobacteriales</taxon>
        <taxon>Halococcaceae</taxon>
        <taxon>Halococcus</taxon>
    </lineage>
</organism>
<name>M0N9X2_9EURY</name>
<dbReference type="PATRIC" id="fig|1227456.3.peg.1224"/>
<reference evidence="2 3" key="1">
    <citation type="journal article" date="2014" name="PLoS Genet.">
        <title>Phylogenetically driven sequencing of extremely halophilic archaea reveals strategies for static and dynamic osmo-response.</title>
        <authorList>
            <person name="Becker E.A."/>
            <person name="Seitzer P.M."/>
            <person name="Tritt A."/>
            <person name="Larsen D."/>
            <person name="Krusor M."/>
            <person name="Yao A.I."/>
            <person name="Wu D."/>
            <person name="Madern D."/>
            <person name="Eisen J.A."/>
            <person name="Darling A.E."/>
            <person name="Facciotti M.T."/>
        </authorList>
    </citation>
    <scope>NUCLEOTIDE SEQUENCE [LARGE SCALE GENOMIC DNA]</scope>
    <source>
        <strain evidence="2 3">DSM 8989</strain>
    </source>
</reference>
<dbReference type="RefSeq" id="WP_005041306.1">
    <property type="nucleotide sequence ID" value="NZ_AOME01000028.1"/>
</dbReference>
<accession>M0N9X2</accession>
<gene>
    <name evidence="2" type="ORF">C450_06070</name>
</gene>
<dbReference type="AlphaFoldDB" id="M0N9X2"/>
<evidence type="ECO:0000313" key="2">
    <source>
        <dbReference type="EMBL" id="EMA54373.1"/>
    </source>
</evidence>
<dbReference type="STRING" id="1227456.C450_06070"/>
<protein>
    <submittedName>
        <fullName evidence="2">Uncharacterized protein</fullName>
    </submittedName>
</protein>
<feature type="compositionally biased region" description="Low complexity" evidence="1">
    <location>
        <begin position="12"/>
        <end position="22"/>
    </location>
</feature>
<dbReference type="OrthoDB" id="215915at2157"/>
<proteinExistence type="predicted"/>
<dbReference type="EMBL" id="AOME01000028">
    <property type="protein sequence ID" value="EMA54373.1"/>
    <property type="molecule type" value="Genomic_DNA"/>
</dbReference>
<evidence type="ECO:0000256" key="1">
    <source>
        <dbReference type="SAM" id="MobiDB-lite"/>
    </source>
</evidence>
<feature type="compositionally biased region" description="Acidic residues" evidence="1">
    <location>
        <begin position="101"/>
        <end position="112"/>
    </location>
</feature>
<feature type="compositionally biased region" description="Basic and acidic residues" evidence="1">
    <location>
        <begin position="25"/>
        <end position="34"/>
    </location>
</feature>